<evidence type="ECO:0000313" key="1">
    <source>
        <dbReference type="EMBL" id="GAI90892.1"/>
    </source>
</evidence>
<protein>
    <submittedName>
        <fullName evidence="1">Uncharacterized protein</fullName>
    </submittedName>
</protein>
<accession>X1SCZ4</accession>
<dbReference type="EMBL" id="BARW01023023">
    <property type="protein sequence ID" value="GAI90892.1"/>
    <property type="molecule type" value="Genomic_DNA"/>
</dbReference>
<sequence>MYHCPGDNRYQTGAPEHLRMYRSYIIPDVLSAARKGFHSWTEARYKYFPK</sequence>
<comment type="caution">
    <text evidence="1">The sequence shown here is derived from an EMBL/GenBank/DDBJ whole genome shotgun (WGS) entry which is preliminary data.</text>
</comment>
<proteinExistence type="predicted"/>
<organism evidence="1">
    <name type="scientific">marine sediment metagenome</name>
    <dbReference type="NCBI Taxonomy" id="412755"/>
    <lineage>
        <taxon>unclassified sequences</taxon>
        <taxon>metagenomes</taxon>
        <taxon>ecological metagenomes</taxon>
    </lineage>
</organism>
<gene>
    <name evidence="1" type="ORF">S12H4_38277</name>
</gene>
<name>X1SCZ4_9ZZZZ</name>
<reference evidence="1" key="1">
    <citation type="journal article" date="2014" name="Front. Microbiol.">
        <title>High frequency of phylogenetically diverse reductive dehalogenase-homologous genes in deep subseafloor sedimentary metagenomes.</title>
        <authorList>
            <person name="Kawai M."/>
            <person name="Futagami T."/>
            <person name="Toyoda A."/>
            <person name="Takaki Y."/>
            <person name="Nishi S."/>
            <person name="Hori S."/>
            <person name="Arai W."/>
            <person name="Tsubouchi T."/>
            <person name="Morono Y."/>
            <person name="Uchiyama I."/>
            <person name="Ito T."/>
            <person name="Fujiyama A."/>
            <person name="Inagaki F."/>
            <person name="Takami H."/>
        </authorList>
    </citation>
    <scope>NUCLEOTIDE SEQUENCE</scope>
    <source>
        <strain evidence="1">Expedition CK06-06</strain>
    </source>
</reference>
<dbReference type="AlphaFoldDB" id="X1SCZ4"/>
<feature type="non-terminal residue" evidence="1">
    <location>
        <position position="50"/>
    </location>
</feature>